<dbReference type="AlphaFoldDB" id="A0AAV4TZV5"/>
<feature type="compositionally biased region" description="Basic and acidic residues" evidence="3">
    <location>
        <begin position="270"/>
        <end position="294"/>
    </location>
</feature>
<dbReference type="InterPro" id="IPR018609">
    <property type="entry name" value="Bud13"/>
</dbReference>
<organism evidence="4 5">
    <name type="scientific">Caerostris darwini</name>
    <dbReference type="NCBI Taxonomy" id="1538125"/>
    <lineage>
        <taxon>Eukaryota</taxon>
        <taxon>Metazoa</taxon>
        <taxon>Ecdysozoa</taxon>
        <taxon>Arthropoda</taxon>
        <taxon>Chelicerata</taxon>
        <taxon>Arachnida</taxon>
        <taxon>Araneae</taxon>
        <taxon>Araneomorphae</taxon>
        <taxon>Entelegynae</taxon>
        <taxon>Araneoidea</taxon>
        <taxon>Araneidae</taxon>
        <taxon>Caerostris</taxon>
    </lineage>
</organism>
<dbReference type="PANTHER" id="PTHR31809:SF0">
    <property type="entry name" value="BUD13 HOMOLOG"/>
    <property type="match status" value="1"/>
</dbReference>
<comment type="caution">
    <text evidence="4">The sequence shown here is derived from an EMBL/GenBank/DDBJ whole genome shotgun (WGS) entry which is preliminary data.</text>
</comment>
<feature type="compositionally biased region" description="Basic and acidic residues" evidence="3">
    <location>
        <begin position="192"/>
        <end position="221"/>
    </location>
</feature>
<sequence>MATDLSKTEYLKRYLENDKKGKRKKKPKKTSNSLLPQVKIVDINIDLKSIKFGEEEIEDQDEAPIVAEVIDERPTEIKIKELYESSRWKKLESATNEDQNISYNNQNNSPIANDHKRHDSDSDCSLPRTIQNSQTKLNVDEDSSQLRIHTSSAQMKKRRHDSDSDCSPPRHLSHSEKRHDSDSDISPPRSVLNERKRPKELERRSKNHRNRQDSDRKDANKRPQKTLSGLKAGLQNASTLRKEVKDLRDRERNYINQLDERLSGQNAETVVRDRTTGKRRDLEEENREKLEKERKLAEQQQKYAEWGKGTEQSEIKKLKLSEDLYESTKPIARYRDDEDLDKALKEVIHQDDPMAEFIKKKRKKENVSTMPEYKGPPPPPNRFGIRPGYRWDGVDRSNGFEKKYLASLSNKKALQDEAYMWSVQDM</sequence>
<feature type="region of interest" description="Disordered" evidence="3">
    <location>
        <begin position="266"/>
        <end position="294"/>
    </location>
</feature>
<evidence type="ECO:0000256" key="3">
    <source>
        <dbReference type="SAM" id="MobiDB-lite"/>
    </source>
</evidence>
<accession>A0AAV4TZV5</accession>
<dbReference type="PANTHER" id="PTHR31809">
    <property type="entry name" value="BUD13 HOMOLOG"/>
    <property type="match status" value="1"/>
</dbReference>
<keyword evidence="5" id="KW-1185">Reference proteome</keyword>
<dbReference type="Proteomes" id="UP001054837">
    <property type="component" value="Unassembled WGS sequence"/>
</dbReference>
<evidence type="ECO:0000313" key="4">
    <source>
        <dbReference type="EMBL" id="GIY50958.1"/>
    </source>
</evidence>
<evidence type="ECO:0000313" key="5">
    <source>
        <dbReference type="Proteomes" id="UP001054837"/>
    </source>
</evidence>
<evidence type="ECO:0000256" key="2">
    <source>
        <dbReference type="ARBA" id="ARBA00014454"/>
    </source>
</evidence>
<dbReference type="GO" id="GO:0000398">
    <property type="term" value="P:mRNA splicing, via spliceosome"/>
    <property type="evidence" value="ECO:0007669"/>
    <property type="project" value="TreeGrafter"/>
</dbReference>
<name>A0AAV4TZV5_9ARAC</name>
<comment type="similarity">
    <text evidence="1">Belongs to the CWC26 family.</text>
</comment>
<reference evidence="4 5" key="1">
    <citation type="submission" date="2021-06" db="EMBL/GenBank/DDBJ databases">
        <title>Caerostris darwini draft genome.</title>
        <authorList>
            <person name="Kono N."/>
            <person name="Arakawa K."/>
        </authorList>
    </citation>
    <scope>NUCLEOTIDE SEQUENCE [LARGE SCALE GENOMIC DNA]</scope>
</reference>
<feature type="region of interest" description="Disordered" evidence="3">
    <location>
        <begin position="359"/>
        <end position="388"/>
    </location>
</feature>
<dbReference type="EMBL" id="BPLQ01010482">
    <property type="protein sequence ID" value="GIY50958.1"/>
    <property type="molecule type" value="Genomic_DNA"/>
</dbReference>
<feature type="compositionally biased region" description="Polar residues" evidence="3">
    <location>
        <begin position="145"/>
        <end position="154"/>
    </location>
</feature>
<feature type="compositionally biased region" description="Polar residues" evidence="3">
    <location>
        <begin position="128"/>
        <end position="137"/>
    </location>
</feature>
<gene>
    <name evidence="4" type="primary">BUD13</name>
    <name evidence="4" type="ORF">CDAR_593101</name>
</gene>
<dbReference type="Pfam" id="PF09736">
    <property type="entry name" value="Bud13"/>
    <property type="match status" value="1"/>
</dbReference>
<feature type="region of interest" description="Disordered" evidence="3">
    <location>
        <begin position="91"/>
        <end position="245"/>
    </location>
</feature>
<proteinExistence type="inferred from homology"/>
<dbReference type="InterPro" id="IPR051112">
    <property type="entry name" value="CWC26_splicing_factor"/>
</dbReference>
<feature type="compositionally biased region" description="Basic and acidic residues" evidence="3">
    <location>
        <begin position="173"/>
        <end position="182"/>
    </location>
</feature>
<dbReference type="GO" id="GO:0005684">
    <property type="term" value="C:U2-type spliceosomal complex"/>
    <property type="evidence" value="ECO:0007669"/>
    <property type="project" value="TreeGrafter"/>
</dbReference>
<feature type="compositionally biased region" description="Polar residues" evidence="3">
    <location>
        <begin position="93"/>
        <end position="111"/>
    </location>
</feature>
<protein>
    <recommendedName>
        <fullName evidence="2">BUD13 homolog</fullName>
    </recommendedName>
</protein>
<dbReference type="GO" id="GO:0003723">
    <property type="term" value="F:RNA binding"/>
    <property type="evidence" value="ECO:0007669"/>
    <property type="project" value="TreeGrafter"/>
</dbReference>
<evidence type="ECO:0000256" key="1">
    <source>
        <dbReference type="ARBA" id="ARBA00011069"/>
    </source>
</evidence>
<dbReference type="GO" id="GO:0070274">
    <property type="term" value="C:RES complex"/>
    <property type="evidence" value="ECO:0007669"/>
    <property type="project" value="TreeGrafter"/>
</dbReference>